<dbReference type="PANTHER" id="PTHR24247">
    <property type="entry name" value="5-HYDROXYTRYPTAMINE RECEPTOR"/>
    <property type="match status" value="1"/>
</dbReference>
<evidence type="ECO:0000256" key="6">
    <source>
        <dbReference type="ARBA" id="ARBA00023136"/>
    </source>
</evidence>
<feature type="transmembrane region" description="Helical" evidence="9">
    <location>
        <begin position="158"/>
        <end position="181"/>
    </location>
</feature>
<dbReference type="GO" id="GO:0045202">
    <property type="term" value="C:synapse"/>
    <property type="evidence" value="ECO:0007669"/>
    <property type="project" value="TreeGrafter"/>
</dbReference>
<dbReference type="PROSITE" id="PS50262">
    <property type="entry name" value="G_PROTEIN_RECEP_F1_2"/>
    <property type="match status" value="1"/>
</dbReference>
<evidence type="ECO:0000256" key="1">
    <source>
        <dbReference type="ARBA" id="ARBA00004651"/>
    </source>
</evidence>
<dbReference type="GO" id="GO:0030425">
    <property type="term" value="C:dendrite"/>
    <property type="evidence" value="ECO:0007669"/>
    <property type="project" value="TreeGrafter"/>
</dbReference>
<accession>A0A094ZLY0</accession>
<keyword evidence="7 11" id="KW-0675">Receptor</keyword>
<keyword evidence="6 9" id="KW-0472">Membrane</keyword>
<evidence type="ECO:0000256" key="9">
    <source>
        <dbReference type="SAM" id="Phobius"/>
    </source>
</evidence>
<evidence type="ECO:0000256" key="8">
    <source>
        <dbReference type="ARBA" id="ARBA00023224"/>
    </source>
</evidence>
<dbReference type="SUPFAM" id="SSF81321">
    <property type="entry name" value="Family A G protein-coupled receptor-like"/>
    <property type="match status" value="1"/>
</dbReference>
<comment type="subcellular location">
    <subcellularLocation>
        <location evidence="1">Cell membrane</location>
        <topology evidence="1">Multi-pass membrane protein</topology>
    </subcellularLocation>
</comment>
<dbReference type="GO" id="GO:0004993">
    <property type="term" value="F:G protein-coupled serotonin receptor activity"/>
    <property type="evidence" value="ECO:0007669"/>
    <property type="project" value="TreeGrafter"/>
</dbReference>
<dbReference type="GO" id="GO:0007187">
    <property type="term" value="P:G protein-coupled receptor signaling pathway, coupled to cyclic nucleotide second messenger"/>
    <property type="evidence" value="ECO:0007669"/>
    <property type="project" value="TreeGrafter"/>
</dbReference>
<dbReference type="GO" id="GO:0007197">
    <property type="term" value="P:adenylate cyclase-inhibiting G protein-coupled acetylcholine receptor signaling pathway"/>
    <property type="evidence" value="ECO:0007669"/>
    <property type="project" value="TreeGrafter"/>
</dbReference>
<dbReference type="GO" id="GO:0016907">
    <property type="term" value="F:G protein-coupled acetylcholine receptor activity"/>
    <property type="evidence" value="ECO:0007669"/>
    <property type="project" value="TreeGrafter"/>
</dbReference>
<feature type="transmembrane region" description="Helical" evidence="9">
    <location>
        <begin position="7"/>
        <end position="23"/>
    </location>
</feature>
<proteinExistence type="predicted"/>
<evidence type="ECO:0000256" key="4">
    <source>
        <dbReference type="ARBA" id="ARBA00022989"/>
    </source>
</evidence>
<dbReference type="EMBL" id="KL250581">
    <property type="protein sequence ID" value="KGB33979.1"/>
    <property type="molecule type" value="Genomic_DNA"/>
</dbReference>
<feature type="domain" description="G-protein coupled receptors family 1 profile" evidence="10">
    <location>
        <begin position="1"/>
        <end position="215"/>
    </location>
</feature>
<keyword evidence="8" id="KW-0807">Transducer</keyword>
<keyword evidence="5" id="KW-0297">G-protein coupled receptor</keyword>
<dbReference type="InterPro" id="IPR017452">
    <property type="entry name" value="GPCR_Rhodpsn_7TM"/>
</dbReference>
<dbReference type="STRING" id="6185.A0A094ZLY0"/>
<keyword evidence="3 9" id="KW-0812">Transmembrane</keyword>
<evidence type="ECO:0000256" key="7">
    <source>
        <dbReference type="ARBA" id="ARBA00023170"/>
    </source>
</evidence>
<dbReference type="InterPro" id="IPR000276">
    <property type="entry name" value="GPCR_Rhodpsn"/>
</dbReference>
<dbReference type="Pfam" id="PF00001">
    <property type="entry name" value="7tm_1"/>
    <property type="match status" value="1"/>
</dbReference>
<keyword evidence="4 9" id="KW-1133">Transmembrane helix</keyword>
<name>A0A094ZLY0_SCHHA</name>
<protein>
    <submittedName>
        <fullName evidence="11">Putative muscarinic acetylcholine receptor gar-2</fullName>
    </submittedName>
</protein>
<feature type="transmembrane region" description="Helical" evidence="9">
    <location>
        <begin position="43"/>
        <end position="67"/>
    </location>
</feature>
<sequence>MICISWIFPATLFTLLIFGWSYITGETQRDITKCDVSFTYYPIFNTTLTIGYFWITLIIMCSLYVGIYKVARRLQKKSLESNKRLVQFLTKVDQDSIHSQNKYKQQINSQIQQQQQQLQHRESSITTNKRQTTFSIFQSLSNIDMQNRKHACKALKTISLILGAFMICWTPYHIIVLIKGFCDDINTHNSCVNIHLYNLSYWLCYMNSPINPFCYALSNISFRRTFFRILRCDFQKR</sequence>
<dbReference type="AlphaFoldDB" id="A0A094ZLY0"/>
<evidence type="ECO:0000313" key="11">
    <source>
        <dbReference type="EMBL" id="KGB33979.1"/>
    </source>
</evidence>
<dbReference type="GO" id="GO:0005886">
    <property type="term" value="C:plasma membrane"/>
    <property type="evidence" value="ECO:0007669"/>
    <property type="project" value="UniProtKB-SubCell"/>
</dbReference>
<evidence type="ECO:0000259" key="10">
    <source>
        <dbReference type="PROSITE" id="PS50262"/>
    </source>
</evidence>
<dbReference type="PANTHER" id="PTHR24247:SF191">
    <property type="entry name" value="MUSCARINIC ACETYLCHOLINE RECEPTOR, B-TYPE, ISOFORM A"/>
    <property type="match status" value="1"/>
</dbReference>
<organism evidence="11">
    <name type="scientific">Schistosoma haematobium</name>
    <name type="common">Blood fluke</name>
    <dbReference type="NCBI Taxonomy" id="6185"/>
    <lineage>
        <taxon>Eukaryota</taxon>
        <taxon>Metazoa</taxon>
        <taxon>Spiralia</taxon>
        <taxon>Lophotrochozoa</taxon>
        <taxon>Platyhelminthes</taxon>
        <taxon>Trematoda</taxon>
        <taxon>Digenea</taxon>
        <taxon>Strigeidida</taxon>
        <taxon>Schistosomatoidea</taxon>
        <taxon>Schistosomatidae</taxon>
        <taxon>Schistosoma</taxon>
    </lineage>
</organism>
<keyword evidence="2" id="KW-1003">Cell membrane</keyword>
<evidence type="ECO:0000256" key="3">
    <source>
        <dbReference type="ARBA" id="ARBA00022692"/>
    </source>
</evidence>
<evidence type="ECO:0000256" key="5">
    <source>
        <dbReference type="ARBA" id="ARBA00023040"/>
    </source>
</evidence>
<reference evidence="11" key="1">
    <citation type="journal article" date="2012" name="Nat. Genet.">
        <title>Whole-genome sequence of Schistosoma haematobium.</title>
        <authorList>
            <person name="Young N.D."/>
            <person name="Jex A.R."/>
            <person name="Li B."/>
            <person name="Liu S."/>
            <person name="Yang L."/>
            <person name="Xiong Z."/>
            <person name="Li Y."/>
            <person name="Cantacessi C."/>
            <person name="Hall R.S."/>
            <person name="Xu X."/>
            <person name="Chen F."/>
            <person name="Wu X."/>
            <person name="Zerlotini A."/>
            <person name="Oliveira G."/>
            <person name="Hofmann A."/>
            <person name="Zhang G."/>
            <person name="Fang X."/>
            <person name="Kang Y."/>
            <person name="Campbell B.E."/>
            <person name="Loukas A."/>
            <person name="Ranganathan S."/>
            <person name="Rollinson D."/>
            <person name="Rinaldi G."/>
            <person name="Brindley P.J."/>
            <person name="Yang H."/>
            <person name="Wang J."/>
            <person name="Wang J."/>
            <person name="Gasser R.B."/>
        </authorList>
    </citation>
    <scope>NUCLEOTIDE SEQUENCE [LARGE SCALE GENOMIC DNA]</scope>
</reference>
<evidence type="ECO:0000256" key="2">
    <source>
        <dbReference type="ARBA" id="ARBA00022475"/>
    </source>
</evidence>
<dbReference type="Gene3D" id="1.20.1070.10">
    <property type="entry name" value="Rhodopsin 7-helix transmembrane proteins"/>
    <property type="match status" value="1"/>
</dbReference>
<gene>
    <name evidence="11" type="ORF">MS3_02170</name>
</gene>
<dbReference type="PRINTS" id="PR00237">
    <property type="entry name" value="GPCRRHODOPSN"/>
</dbReference>